<sequence length="281" mass="31595">MRNGSAKMVRFKPATTLFGSLPFTCSGNAKTCSLRFTRNGSAKKFDSASRAVEVLRRNEDPVEPCNADDSLSIAIVDHAGLSTKFIALEPGDNVFVTLNIEENIILSTDDMPCNSETGYTYSKCMDDCAKEQFLTGEMYDRENFTRCQIPGFQNVTELEPCRDLEQTNNVLWKYVVAALPGEQLESCEEKCPSSCKQLAYKYQIKRELAWDNASLSLINFQKMRTVTTQQWSYGGLDMAADVGGYVGALLGISLLSISHDIIQRLRRMLQKQEQKWIRDSN</sequence>
<dbReference type="GO" id="GO:0005272">
    <property type="term" value="F:sodium channel activity"/>
    <property type="evidence" value="ECO:0007669"/>
    <property type="project" value="UniProtKB-KW"/>
</dbReference>
<dbReference type="GO" id="GO:0016020">
    <property type="term" value="C:membrane"/>
    <property type="evidence" value="ECO:0007669"/>
    <property type="project" value="UniProtKB-SubCell"/>
</dbReference>
<evidence type="ECO:0000256" key="4">
    <source>
        <dbReference type="ARBA" id="ARBA00022461"/>
    </source>
</evidence>
<evidence type="ECO:0000256" key="5">
    <source>
        <dbReference type="ARBA" id="ARBA00022692"/>
    </source>
</evidence>
<accession>A0A7R8WQE6</accession>
<evidence type="ECO:0000256" key="6">
    <source>
        <dbReference type="ARBA" id="ARBA00022989"/>
    </source>
</evidence>
<keyword evidence="7" id="KW-0915">Sodium</keyword>
<keyword evidence="3 12" id="KW-0813">Transport</keyword>
<evidence type="ECO:0000256" key="10">
    <source>
        <dbReference type="ARBA" id="ARBA00023201"/>
    </source>
</evidence>
<dbReference type="InterPro" id="IPR001873">
    <property type="entry name" value="ENaC"/>
</dbReference>
<protein>
    <submittedName>
        <fullName evidence="13">Uncharacterized protein</fullName>
    </submittedName>
</protein>
<evidence type="ECO:0000256" key="11">
    <source>
        <dbReference type="ARBA" id="ARBA00023303"/>
    </source>
</evidence>
<keyword evidence="6" id="KW-1133">Transmembrane helix</keyword>
<comment type="subcellular location">
    <subcellularLocation>
        <location evidence="1">Membrane</location>
        <topology evidence="1">Multi-pass membrane protein</topology>
    </subcellularLocation>
</comment>
<evidence type="ECO:0000256" key="9">
    <source>
        <dbReference type="ARBA" id="ARBA00023136"/>
    </source>
</evidence>
<name>A0A7R8WQE6_9CRUS</name>
<keyword evidence="5 12" id="KW-0812">Transmembrane</keyword>
<keyword evidence="11 12" id="KW-0407">Ion channel</keyword>
<evidence type="ECO:0000256" key="1">
    <source>
        <dbReference type="ARBA" id="ARBA00004141"/>
    </source>
</evidence>
<dbReference type="OrthoDB" id="5978493at2759"/>
<dbReference type="EMBL" id="OB671996">
    <property type="protein sequence ID" value="CAD7235273.1"/>
    <property type="molecule type" value="Genomic_DNA"/>
</dbReference>
<comment type="similarity">
    <text evidence="2 12">Belongs to the amiloride-sensitive sodium channel (TC 1.A.6) family.</text>
</comment>
<keyword evidence="9" id="KW-0472">Membrane</keyword>
<dbReference type="AlphaFoldDB" id="A0A7R8WQE6"/>
<keyword evidence="10 12" id="KW-0739">Sodium transport</keyword>
<evidence type="ECO:0000256" key="2">
    <source>
        <dbReference type="ARBA" id="ARBA00007193"/>
    </source>
</evidence>
<gene>
    <name evidence="13" type="ORF">CTOB1V02_LOCUS13089</name>
</gene>
<proteinExistence type="inferred from homology"/>
<reference evidence="13" key="1">
    <citation type="submission" date="2020-11" db="EMBL/GenBank/DDBJ databases">
        <authorList>
            <person name="Tran Van P."/>
        </authorList>
    </citation>
    <scope>NUCLEOTIDE SEQUENCE</scope>
</reference>
<evidence type="ECO:0000313" key="13">
    <source>
        <dbReference type="EMBL" id="CAD7235273.1"/>
    </source>
</evidence>
<evidence type="ECO:0000256" key="7">
    <source>
        <dbReference type="ARBA" id="ARBA00023053"/>
    </source>
</evidence>
<organism evidence="13">
    <name type="scientific">Cyprideis torosa</name>
    <dbReference type="NCBI Taxonomy" id="163714"/>
    <lineage>
        <taxon>Eukaryota</taxon>
        <taxon>Metazoa</taxon>
        <taxon>Ecdysozoa</taxon>
        <taxon>Arthropoda</taxon>
        <taxon>Crustacea</taxon>
        <taxon>Oligostraca</taxon>
        <taxon>Ostracoda</taxon>
        <taxon>Podocopa</taxon>
        <taxon>Podocopida</taxon>
        <taxon>Cytherocopina</taxon>
        <taxon>Cytheroidea</taxon>
        <taxon>Cytherideidae</taxon>
        <taxon>Cyprideis</taxon>
    </lineage>
</organism>
<keyword evidence="4 12" id="KW-0894">Sodium channel</keyword>
<keyword evidence="8 12" id="KW-0406">Ion transport</keyword>
<evidence type="ECO:0000256" key="12">
    <source>
        <dbReference type="RuleBase" id="RU000679"/>
    </source>
</evidence>
<evidence type="ECO:0000256" key="3">
    <source>
        <dbReference type="ARBA" id="ARBA00022448"/>
    </source>
</evidence>
<dbReference type="Pfam" id="PF00858">
    <property type="entry name" value="ASC"/>
    <property type="match status" value="1"/>
</dbReference>
<evidence type="ECO:0000256" key="8">
    <source>
        <dbReference type="ARBA" id="ARBA00023065"/>
    </source>
</evidence>